<keyword evidence="4" id="KW-0804">Transcription</keyword>
<dbReference type="RefSeq" id="WP_233677243.1">
    <property type="nucleotide sequence ID" value="NZ_JAJUOS010000009.1"/>
</dbReference>
<keyword evidence="3" id="KW-0238">DNA-binding</keyword>
<name>A0ABS8YWT6_9RHOB</name>
<sequence length="308" mass="33359">MLDPDRIKLSQLRALVAVVSDGSITGAAEQLNLTAPAIHTQLKLLEDTVGTALLNRNRGQAMTLTEAGQVLFDAAARIEGELTRALRDIVAVQEGHEGRVHLGVVSTGKYFAPGIVAAMRKCCPGIDVRLSIGNRQEIIHALDTRTLHLAIMGRPPRTPSVIAERLGNHPHVIIAAPDHPLAGIGEVPDAALLRETFIMREEGSGTRILANRYLDRIGSGQSYASIVMDSNETIKQAVIAGLGIALISEHTVIEELRSRRLVRLPAKGLPLIREWYILHTSDTPLTPAAARIQDKILAMKGSYLPHLD</sequence>
<dbReference type="InterPro" id="IPR036390">
    <property type="entry name" value="WH_DNA-bd_sf"/>
</dbReference>
<evidence type="ECO:0000256" key="3">
    <source>
        <dbReference type="ARBA" id="ARBA00023125"/>
    </source>
</evidence>
<dbReference type="Pfam" id="PF00126">
    <property type="entry name" value="HTH_1"/>
    <property type="match status" value="1"/>
</dbReference>
<dbReference type="InterPro" id="IPR005119">
    <property type="entry name" value="LysR_subst-bd"/>
</dbReference>
<dbReference type="Proteomes" id="UP001521181">
    <property type="component" value="Unassembled WGS sequence"/>
</dbReference>
<evidence type="ECO:0000259" key="7">
    <source>
        <dbReference type="PROSITE" id="PS50931"/>
    </source>
</evidence>
<protein>
    <recommendedName>
        <fullName evidence="5">HTH-type transcriptional regulator CbbR</fullName>
    </recommendedName>
    <alternativeName>
        <fullName evidence="6">RuBisCO operon transcriptional regulator</fullName>
    </alternativeName>
</protein>
<dbReference type="EMBL" id="JAJUOS010000009">
    <property type="protein sequence ID" value="MCE5974274.1"/>
    <property type="molecule type" value="Genomic_DNA"/>
</dbReference>
<evidence type="ECO:0000256" key="1">
    <source>
        <dbReference type="ARBA" id="ARBA00009437"/>
    </source>
</evidence>
<accession>A0ABS8YWT6</accession>
<dbReference type="Pfam" id="PF03466">
    <property type="entry name" value="LysR_substrate"/>
    <property type="match status" value="1"/>
</dbReference>
<dbReference type="InterPro" id="IPR036388">
    <property type="entry name" value="WH-like_DNA-bd_sf"/>
</dbReference>
<dbReference type="InterPro" id="IPR000847">
    <property type="entry name" value="LysR_HTH_N"/>
</dbReference>
<dbReference type="PANTHER" id="PTHR30126:SF5">
    <property type="entry name" value="HTH-TYPE TRANSCRIPTIONAL ACTIVATOR CMPR"/>
    <property type="match status" value="1"/>
</dbReference>
<feature type="domain" description="HTH lysR-type" evidence="7">
    <location>
        <begin position="7"/>
        <end position="65"/>
    </location>
</feature>
<evidence type="ECO:0000256" key="6">
    <source>
        <dbReference type="ARBA" id="ARBA00043141"/>
    </source>
</evidence>
<evidence type="ECO:0000256" key="5">
    <source>
        <dbReference type="ARBA" id="ARBA00039279"/>
    </source>
</evidence>
<dbReference type="Gene3D" id="1.10.10.10">
    <property type="entry name" value="Winged helix-like DNA-binding domain superfamily/Winged helix DNA-binding domain"/>
    <property type="match status" value="1"/>
</dbReference>
<reference evidence="8 9" key="1">
    <citation type="submission" date="2021-12" db="EMBL/GenBank/DDBJ databases">
        <title>Sinirhodobacter sp. WL0062 is a bacterium isolated from seawater.</title>
        <authorList>
            <person name="Wang L."/>
            <person name="He W."/>
            <person name="Zhang D.-F."/>
        </authorList>
    </citation>
    <scope>NUCLEOTIDE SEQUENCE [LARGE SCALE GENOMIC DNA]</scope>
    <source>
        <strain evidence="8 9">WL0062</strain>
    </source>
</reference>
<evidence type="ECO:0000313" key="9">
    <source>
        <dbReference type="Proteomes" id="UP001521181"/>
    </source>
</evidence>
<keyword evidence="2" id="KW-0805">Transcription regulation</keyword>
<comment type="caution">
    <text evidence="8">The sequence shown here is derived from an EMBL/GenBank/DDBJ whole genome shotgun (WGS) entry which is preliminary data.</text>
</comment>
<proteinExistence type="inferred from homology"/>
<organism evidence="8 9">
    <name type="scientific">Rhodobacter flavimaris</name>
    <dbReference type="NCBI Taxonomy" id="2907145"/>
    <lineage>
        <taxon>Bacteria</taxon>
        <taxon>Pseudomonadati</taxon>
        <taxon>Pseudomonadota</taxon>
        <taxon>Alphaproteobacteria</taxon>
        <taxon>Rhodobacterales</taxon>
        <taxon>Rhodobacter group</taxon>
        <taxon>Rhodobacter</taxon>
    </lineage>
</organism>
<evidence type="ECO:0000313" key="8">
    <source>
        <dbReference type="EMBL" id="MCE5974274.1"/>
    </source>
</evidence>
<evidence type="ECO:0000256" key="2">
    <source>
        <dbReference type="ARBA" id="ARBA00023015"/>
    </source>
</evidence>
<comment type="similarity">
    <text evidence="1">Belongs to the LysR transcriptional regulatory family.</text>
</comment>
<dbReference type="PROSITE" id="PS50931">
    <property type="entry name" value="HTH_LYSR"/>
    <property type="match status" value="1"/>
</dbReference>
<dbReference type="Gene3D" id="3.40.190.10">
    <property type="entry name" value="Periplasmic binding protein-like II"/>
    <property type="match status" value="2"/>
</dbReference>
<keyword evidence="9" id="KW-1185">Reference proteome</keyword>
<gene>
    <name evidence="8" type="ORF">LZA78_12335</name>
</gene>
<dbReference type="SUPFAM" id="SSF46785">
    <property type="entry name" value="Winged helix' DNA-binding domain"/>
    <property type="match status" value="1"/>
</dbReference>
<dbReference type="SUPFAM" id="SSF53850">
    <property type="entry name" value="Periplasmic binding protein-like II"/>
    <property type="match status" value="1"/>
</dbReference>
<evidence type="ECO:0000256" key="4">
    <source>
        <dbReference type="ARBA" id="ARBA00023163"/>
    </source>
</evidence>
<dbReference type="PANTHER" id="PTHR30126">
    <property type="entry name" value="HTH-TYPE TRANSCRIPTIONAL REGULATOR"/>
    <property type="match status" value="1"/>
</dbReference>